<gene>
    <name evidence="1" type="ORF">Barba17S_gp127</name>
</gene>
<sequence length="121" mass="13283">MTDDIIQPPVIERAKVFINGVEVNPDDYAPAPVIDTKITRLAFLERFTDAEAVQIDLASQGATVEAATMRRFMQKVNAATFIDLSRPDTIDGVNALAAYGFFTVERASEILTAPIQEIELP</sequence>
<evidence type="ECO:0008006" key="3">
    <source>
        <dbReference type="Google" id="ProtNLM"/>
    </source>
</evidence>
<name>A0A4P8N4N1_9CAUD</name>
<reference evidence="1 2" key="1">
    <citation type="submission" date="2019-03" db="EMBL/GenBank/DDBJ databases">
        <title>Genomic and seasonal variations among aquatic phages infecting the Baltic Sea Gammaproteobacteria Rheinheimera sp. bal341.</title>
        <authorList>
            <person name="Nilsson E."/>
            <person name="Li K."/>
            <person name="Fridlund J."/>
            <person name="Sulcius S."/>
            <person name="Bunse C."/>
            <person name="Karlsson C.M.G."/>
            <person name="Lindh M."/>
            <person name="Lundin D."/>
            <person name="Pinhassi J."/>
            <person name="Holmfeldt K."/>
        </authorList>
    </citation>
    <scope>NUCLEOTIDE SEQUENCE [LARGE SCALE GENOMIC DNA]</scope>
</reference>
<protein>
    <recommendedName>
        <fullName evidence="3">Tail assembly protein</fullName>
    </recommendedName>
</protein>
<dbReference type="EMBL" id="MK719728">
    <property type="protein sequence ID" value="QCQ61690.1"/>
    <property type="molecule type" value="Genomic_DNA"/>
</dbReference>
<evidence type="ECO:0000313" key="1">
    <source>
        <dbReference type="EMBL" id="QCQ61690.1"/>
    </source>
</evidence>
<organism evidence="1 2">
    <name type="scientific">Rheinheimera phage vB_RspM_Barba17S</name>
    <dbReference type="NCBI Taxonomy" id="2565656"/>
    <lineage>
        <taxon>Viruses</taxon>
        <taxon>Duplodnaviria</taxon>
        <taxon>Heunggongvirae</taxon>
        <taxon>Uroviricota</taxon>
        <taxon>Caudoviricetes</taxon>
        <taxon>Barbavirus</taxon>
        <taxon>Barbavirus barba5S</taxon>
    </lineage>
</organism>
<accession>A0A4P8N4N1</accession>
<evidence type="ECO:0000313" key="2">
    <source>
        <dbReference type="Proteomes" id="UP000304128"/>
    </source>
</evidence>
<proteinExistence type="predicted"/>
<dbReference type="Proteomes" id="UP000304128">
    <property type="component" value="Segment"/>
</dbReference>